<dbReference type="EMBL" id="JASNQZ010000018">
    <property type="protein sequence ID" value="KAL0945207.1"/>
    <property type="molecule type" value="Genomic_DNA"/>
</dbReference>
<sequence length="181" mass="19529">MLCGHPHATNDKIGYHPCDSAASSTSGRYVISFQPYVRLGAESPRSLPCMSYRHVAHPRPRYHQHHWTAGHWVYAGNVFAWDIGYEKTEMMTSSLRLIANGIGCAMGGIFEFYLSSQAGEAVIRLLADLTEWAASGSGILAVLAAEAGDPNVTMLALAETQKLDAVNVGLNSVAAFKGIPH</sequence>
<protein>
    <submittedName>
        <fullName evidence="1">Uncharacterized protein</fullName>
    </submittedName>
</protein>
<evidence type="ECO:0000313" key="2">
    <source>
        <dbReference type="Proteomes" id="UP001556367"/>
    </source>
</evidence>
<reference evidence="2" key="1">
    <citation type="submission" date="2024-06" db="EMBL/GenBank/DDBJ databases">
        <title>Multi-omics analyses provide insights into the biosynthesis of the anticancer antibiotic pleurotin in Hohenbuehelia grisea.</title>
        <authorList>
            <person name="Weaver J.A."/>
            <person name="Alberti F."/>
        </authorList>
    </citation>
    <scope>NUCLEOTIDE SEQUENCE [LARGE SCALE GENOMIC DNA]</scope>
    <source>
        <strain evidence="2">T-177</strain>
    </source>
</reference>
<organism evidence="1 2">
    <name type="scientific">Hohenbuehelia grisea</name>
    <dbReference type="NCBI Taxonomy" id="104357"/>
    <lineage>
        <taxon>Eukaryota</taxon>
        <taxon>Fungi</taxon>
        <taxon>Dikarya</taxon>
        <taxon>Basidiomycota</taxon>
        <taxon>Agaricomycotina</taxon>
        <taxon>Agaricomycetes</taxon>
        <taxon>Agaricomycetidae</taxon>
        <taxon>Agaricales</taxon>
        <taxon>Pleurotineae</taxon>
        <taxon>Pleurotaceae</taxon>
        <taxon>Hohenbuehelia</taxon>
    </lineage>
</organism>
<dbReference type="Proteomes" id="UP001556367">
    <property type="component" value="Unassembled WGS sequence"/>
</dbReference>
<keyword evidence="2" id="KW-1185">Reference proteome</keyword>
<gene>
    <name evidence="1" type="ORF">HGRIS_000718</name>
</gene>
<accession>A0ABR3IPL7</accession>
<evidence type="ECO:0000313" key="1">
    <source>
        <dbReference type="EMBL" id="KAL0945207.1"/>
    </source>
</evidence>
<comment type="caution">
    <text evidence="1">The sequence shown here is derived from an EMBL/GenBank/DDBJ whole genome shotgun (WGS) entry which is preliminary data.</text>
</comment>
<name>A0ABR3IPL7_9AGAR</name>
<proteinExistence type="predicted"/>